<dbReference type="InterPro" id="IPR036770">
    <property type="entry name" value="Ankyrin_rpt-contain_sf"/>
</dbReference>
<dbReference type="PRINTS" id="PR01415">
    <property type="entry name" value="ANKYRIN"/>
</dbReference>
<evidence type="ECO:0000313" key="6">
    <source>
        <dbReference type="Proteomes" id="UP000054466"/>
    </source>
</evidence>
<proteinExistence type="predicted"/>
<dbReference type="Proteomes" id="UP000054466">
    <property type="component" value="Unassembled WGS sequence"/>
</dbReference>
<dbReference type="PANTHER" id="PTHR10039:SF14">
    <property type="entry name" value="NACHT DOMAIN-CONTAINING PROTEIN"/>
    <property type="match status" value="1"/>
</dbReference>
<dbReference type="EMBL" id="KN847044">
    <property type="protein sequence ID" value="KIW25709.1"/>
    <property type="molecule type" value="Genomic_DNA"/>
</dbReference>
<dbReference type="OrthoDB" id="163438at2759"/>
<protein>
    <submittedName>
        <fullName evidence="5">Uncharacterized protein</fullName>
    </submittedName>
</protein>
<dbReference type="Gene3D" id="3.40.50.300">
    <property type="entry name" value="P-loop containing nucleotide triphosphate hydrolases"/>
    <property type="match status" value="1"/>
</dbReference>
<feature type="repeat" description="ANK" evidence="2">
    <location>
        <begin position="575"/>
        <end position="607"/>
    </location>
</feature>
<dbReference type="SUPFAM" id="SSF48403">
    <property type="entry name" value="Ankyrin repeat"/>
    <property type="match status" value="1"/>
</dbReference>
<dbReference type="InterPro" id="IPR027417">
    <property type="entry name" value="P-loop_NTPase"/>
</dbReference>
<accession>A0A0D2CQ29</accession>
<dbReference type="PROSITE" id="PS50088">
    <property type="entry name" value="ANK_REPEAT"/>
    <property type="match status" value="3"/>
</dbReference>
<organism evidence="5 6">
    <name type="scientific">Cladophialophora immunda</name>
    <dbReference type="NCBI Taxonomy" id="569365"/>
    <lineage>
        <taxon>Eukaryota</taxon>
        <taxon>Fungi</taxon>
        <taxon>Dikarya</taxon>
        <taxon>Ascomycota</taxon>
        <taxon>Pezizomycotina</taxon>
        <taxon>Eurotiomycetes</taxon>
        <taxon>Chaetothyriomycetidae</taxon>
        <taxon>Chaetothyriales</taxon>
        <taxon>Herpotrichiellaceae</taxon>
        <taxon>Cladophialophora</taxon>
    </lineage>
</organism>
<dbReference type="Pfam" id="PF22939">
    <property type="entry name" value="WHD_GPIID"/>
    <property type="match status" value="1"/>
</dbReference>
<keyword evidence="1" id="KW-0677">Repeat</keyword>
<dbReference type="GeneID" id="27348060"/>
<evidence type="ECO:0000313" key="5">
    <source>
        <dbReference type="EMBL" id="KIW25709.1"/>
    </source>
</evidence>
<dbReference type="RefSeq" id="XP_016245925.1">
    <property type="nucleotide sequence ID" value="XM_016396069.1"/>
</dbReference>
<dbReference type="Pfam" id="PF24883">
    <property type="entry name" value="NPHP3_N"/>
    <property type="match status" value="1"/>
</dbReference>
<dbReference type="SMART" id="SM00248">
    <property type="entry name" value="ANK"/>
    <property type="match status" value="3"/>
</dbReference>
<feature type="repeat" description="ANK" evidence="2">
    <location>
        <begin position="609"/>
        <end position="641"/>
    </location>
</feature>
<dbReference type="STRING" id="569365.A0A0D2CQ29"/>
<dbReference type="PANTHER" id="PTHR10039">
    <property type="entry name" value="AMELOGENIN"/>
    <property type="match status" value="1"/>
</dbReference>
<dbReference type="Pfam" id="PF12796">
    <property type="entry name" value="Ank_2"/>
    <property type="match status" value="2"/>
</dbReference>
<name>A0A0D2CQ29_9EURO</name>
<feature type="repeat" description="ANK" evidence="2">
    <location>
        <begin position="547"/>
        <end position="574"/>
    </location>
</feature>
<gene>
    <name evidence="5" type="ORF">PV07_08866</name>
</gene>
<evidence type="ECO:0000259" key="3">
    <source>
        <dbReference type="Pfam" id="PF22939"/>
    </source>
</evidence>
<evidence type="ECO:0000256" key="2">
    <source>
        <dbReference type="PROSITE-ProRule" id="PRU00023"/>
    </source>
</evidence>
<dbReference type="Gene3D" id="1.25.40.20">
    <property type="entry name" value="Ankyrin repeat-containing domain"/>
    <property type="match status" value="2"/>
</dbReference>
<dbReference type="InterPro" id="IPR002110">
    <property type="entry name" value="Ankyrin_rpt"/>
</dbReference>
<feature type="domain" description="Nephrocystin 3-like N-terminal" evidence="4">
    <location>
        <begin position="83"/>
        <end position="250"/>
    </location>
</feature>
<keyword evidence="6" id="KW-1185">Reference proteome</keyword>
<dbReference type="VEuPathDB" id="FungiDB:PV07_08866"/>
<dbReference type="InterPro" id="IPR054471">
    <property type="entry name" value="GPIID_WHD"/>
</dbReference>
<dbReference type="PROSITE" id="PS50297">
    <property type="entry name" value="ANK_REP_REGION"/>
    <property type="match status" value="2"/>
</dbReference>
<evidence type="ECO:0000259" key="4">
    <source>
        <dbReference type="Pfam" id="PF24883"/>
    </source>
</evidence>
<sequence>MLIPKLTTLASASHQENVLQSTTNSGSGNLFAANSFNTGGGSITFVTGHERKELEDRCLRGLFQTNPLDDLRSIQKAKSKLEGTCEWLLLREEYKNWVSGDGPWLLQLEGAPGIGKTVLATFLVNELTRRAETTPDMTFAYFFCDNKHEARKTATSILRGLIWQLLRRHEDLFEHILLDFKSQKDRLFENFEALWRILSNMLRDPKSGHVFLLIDALDECEEKSREGLIDSLELLANEASDDCKVLIISRPGHDKRNKLDEISTCIRVDTGKINQDLSNFISSRVEDISRRKNWLPTLKEDVQMVLNEKAQGTFLWVSLVVKDLERTKKHEVRQKLEALPTGLNEMYDRILSGIGSKQAQDALFVLQCIIAARRPLTTSELATAFILGARESKANELPSEDKVDEFREIHTICGDIVYLDVDNKTVNLIHQSAKDYLLTDKSKPRETQRQYAVVHDSANCLLFRVCWAYLSMKEFDHGNEIIGRDSDNELYPQFFAKDMKKKYSFLQYASEEWTEHAVAAYPAIVENLVGFDWSVLDDTPNLRDAWLIEASEMGQIEVVEQLLNKGADLESKDVSGCTPLSLAADQGNQVVVQLLLEKSADLEVKEHSRNQTPLALAVENGHQAVVQLLLEKGAELEAKDNMGRTALWLAVQKGHQKETGLYGVIVGRTEWTYGGSKATPRERCWARD</sequence>
<reference evidence="5 6" key="1">
    <citation type="submission" date="2015-01" db="EMBL/GenBank/DDBJ databases">
        <title>The Genome Sequence of Cladophialophora immunda CBS83496.</title>
        <authorList>
            <consortium name="The Broad Institute Genomics Platform"/>
            <person name="Cuomo C."/>
            <person name="de Hoog S."/>
            <person name="Gorbushina A."/>
            <person name="Stielow B."/>
            <person name="Teixiera M."/>
            <person name="Abouelleil A."/>
            <person name="Chapman S.B."/>
            <person name="Priest M."/>
            <person name="Young S.K."/>
            <person name="Wortman J."/>
            <person name="Nusbaum C."/>
            <person name="Birren B."/>
        </authorList>
    </citation>
    <scope>NUCLEOTIDE SEQUENCE [LARGE SCALE GENOMIC DNA]</scope>
    <source>
        <strain evidence="5 6">CBS 83496</strain>
    </source>
</reference>
<feature type="domain" description="GPI inositol-deacylase winged helix" evidence="3">
    <location>
        <begin position="355"/>
        <end position="441"/>
    </location>
</feature>
<dbReference type="SUPFAM" id="SSF52540">
    <property type="entry name" value="P-loop containing nucleoside triphosphate hydrolases"/>
    <property type="match status" value="1"/>
</dbReference>
<dbReference type="InterPro" id="IPR056884">
    <property type="entry name" value="NPHP3-like_N"/>
</dbReference>
<dbReference type="AlphaFoldDB" id="A0A0D2CQ29"/>
<keyword evidence="2" id="KW-0040">ANK repeat</keyword>
<evidence type="ECO:0000256" key="1">
    <source>
        <dbReference type="ARBA" id="ARBA00022737"/>
    </source>
</evidence>